<organism evidence="3 4">
    <name type="scientific">Nesidiocoris tenuis</name>
    <dbReference type="NCBI Taxonomy" id="355587"/>
    <lineage>
        <taxon>Eukaryota</taxon>
        <taxon>Metazoa</taxon>
        <taxon>Ecdysozoa</taxon>
        <taxon>Arthropoda</taxon>
        <taxon>Hexapoda</taxon>
        <taxon>Insecta</taxon>
        <taxon>Pterygota</taxon>
        <taxon>Neoptera</taxon>
        <taxon>Paraneoptera</taxon>
        <taxon>Hemiptera</taxon>
        <taxon>Heteroptera</taxon>
        <taxon>Panheteroptera</taxon>
        <taxon>Cimicomorpha</taxon>
        <taxon>Miridae</taxon>
        <taxon>Dicyphina</taxon>
        <taxon>Nesidiocoris</taxon>
    </lineage>
</organism>
<dbReference type="InterPro" id="IPR031327">
    <property type="entry name" value="MCM"/>
</dbReference>
<keyword evidence="4" id="KW-1185">Reference proteome</keyword>
<feature type="non-terminal residue" evidence="3">
    <location>
        <position position="296"/>
    </location>
</feature>
<dbReference type="GO" id="GO:0017116">
    <property type="term" value="F:single-stranded DNA helicase activity"/>
    <property type="evidence" value="ECO:0007669"/>
    <property type="project" value="TreeGrafter"/>
</dbReference>
<dbReference type="InterPro" id="IPR027925">
    <property type="entry name" value="MCM_N"/>
</dbReference>
<dbReference type="OrthoDB" id="1882346at2759"/>
<evidence type="ECO:0000259" key="1">
    <source>
        <dbReference type="Pfam" id="PF14551"/>
    </source>
</evidence>
<dbReference type="Gene3D" id="3.30.1640.10">
    <property type="entry name" value="mini-chromosome maintenance (MCM) complex, chain A, domain 1"/>
    <property type="match status" value="1"/>
</dbReference>
<reference evidence="3 4" key="1">
    <citation type="submission" date="2020-02" db="EMBL/GenBank/DDBJ databases">
        <authorList>
            <person name="Ferguson B K."/>
        </authorList>
    </citation>
    <scope>NUCLEOTIDE SEQUENCE [LARGE SCALE GENOMIC DNA]</scope>
</reference>
<name>A0A6H5GRV8_9HEMI</name>
<feature type="domain" description="MCM N-terminal" evidence="1">
    <location>
        <begin position="103"/>
        <end position="188"/>
    </location>
</feature>
<gene>
    <name evidence="3" type="ORF">NTEN_LOCUS12321</name>
</gene>
<dbReference type="PANTHER" id="PTHR11630:SF46">
    <property type="entry name" value="DNA REPLICATION LICENSING FACTOR MCM3-RELATED"/>
    <property type="match status" value="1"/>
</dbReference>
<sequence length="296" mass="34125">MATHFRNAVIELAASFCSRRQSRYLISSRVWRRLLLRKASATFSLSRRINGNRNSIIVKRSSSSRSIAQSQTCVPSIRLVFRNCRRLVKMMDGDVNQHLQEIQREYLDFLDDDEDQGIYHRRVRDMVESKRLRILVDLNDLRKKKPDRVKALKKNAAEEVFAFQNALKEYVHTVDPTYDHEEFFIGFEGSFGGHHVTPRTLVSSFLNSLVCLEGIVTQCSLNHPKLVRSVHYCPATQKMSERRYTDLTSLNPTSMNAPAYPTKDIDGNLLETEFGLCAYKDHQTLIIQEMPEKAPA</sequence>
<evidence type="ECO:0000313" key="3">
    <source>
        <dbReference type="EMBL" id="CAB0006880.1"/>
    </source>
</evidence>
<dbReference type="GO" id="GO:0042555">
    <property type="term" value="C:MCM complex"/>
    <property type="evidence" value="ECO:0007669"/>
    <property type="project" value="TreeGrafter"/>
</dbReference>
<dbReference type="InterPro" id="IPR012340">
    <property type="entry name" value="NA-bd_OB-fold"/>
</dbReference>
<dbReference type="AlphaFoldDB" id="A0A6H5GRV8"/>
<dbReference type="Proteomes" id="UP000479000">
    <property type="component" value="Unassembled WGS sequence"/>
</dbReference>
<protein>
    <submittedName>
        <fullName evidence="3">Uncharacterized protein</fullName>
    </submittedName>
</protein>
<dbReference type="GO" id="GO:1902975">
    <property type="term" value="P:mitotic DNA replication initiation"/>
    <property type="evidence" value="ECO:0007669"/>
    <property type="project" value="TreeGrafter"/>
</dbReference>
<feature type="domain" description="MCM OB" evidence="2">
    <location>
        <begin position="199"/>
        <end position="296"/>
    </location>
</feature>
<dbReference type="SUPFAM" id="SSF50249">
    <property type="entry name" value="Nucleic acid-binding proteins"/>
    <property type="match status" value="1"/>
</dbReference>
<dbReference type="EMBL" id="CADCXU010018499">
    <property type="protein sequence ID" value="CAB0006880.1"/>
    <property type="molecule type" value="Genomic_DNA"/>
</dbReference>
<dbReference type="Gene3D" id="2.40.50.140">
    <property type="entry name" value="Nucleic acid-binding proteins"/>
    <property type="match status" value="1"/>
</dbReference>
<dbReference type="GO" id="GO:0003697">
    <property type="term" value="F:single-stranded DNA binding"/>
    <property type="evidence" value="ECO:0007669"/>
    <property type="project" value="TreeGrafter"/>
</dbReference>
<evidence type="ECO:0000313" key="4">
    <source>
        <dbReference type="Proteomes" id="UP000479000"/>
    </source>
</evidence>
<dbReference type="FunFam" id="3.30.1640.10:FF:000002">
    <property type="entry name" value="DNA helicase"/>
    <property type="match status" value="1"/>
</dbReference>
<dbReference type="GO" id="GO:0005634">
    <property type="term" value="C:nucleus"/>
    <property type="evidence" value="ECO:0007669"/>
    <property type="project" value="TreeGrafter"/>
</dbReference>
<dbReference type="GO" id="GO:0006271">
    <property type="term" value="P:DNA strand elongation involved in DNA replication"/>
    <property type="evidence" value="ECO:0007669"/>
    <property type="project" value="TreeGrafter"/>
</dbReference>
<dbReference type="GO" id="GO:0005524">
    <property type="term" value="F:ATP binding"/>
    <property type="evidence" value="ECO:0007669"/>
    <property type="project" value="InterPro"/>
</dbReference>
<dbReference type="Pfam" id="PF14551">
    <property type="entry name" value="MCM_N"/>
    <property type="match status" value="1"/>
</dbReference>
<dbReference type="GO" id="GO:0000727">
    <property type="term" value="P:double-strand break repair via break-induced replication"/>
    <property type="evidence" value="ECO:0007669"/>
    <property type="project" value="TreeGrafter"/>
</dbReference>
<evidence type="ECO:0000259" key="2">
    <source>
        <dbReference type="Pfam" id="PF17207"/>
    </source>
</evidence>
<proteinExistence type="predicted"/>
<dbReference type="Pfam" id="PF17207">
    <property type="entry name" value="MCM_OB"/>
    <property type="match status" value="1"/>
</dbReference>
<dbReference type="PANTHER" id="PTHR11630">
    <property type="entry name" value="DNA REPLICATION LICENSING FACTOR MCM FAMILY MEMBER"/>
    <property type="match status" value="1"/>
</dbReference>
<accession>A0A6H5GRV8</accession>
<dbReference type="InterPro" id="IPR033762">
    <property type="entry name" value="MCM_OB"/>
</dbReference>